<name>L8E9F7_HUMAN</name>
<dbReference type="EMBL" id="HF584473">
    <property type="protein sequence ID" value="CCQ43970.1"/>
    <property type="molecule type" value="Genomic_DNA"/>
</dbReference>
<evidence type="ECO:0000313" key="2">
    <source>
        <dbReference type="EMBL" id="EAX00012.1"/>
    </source>
</evidence>
<proteinExistence type="predicted"/>
<dbReference type="EMBL" id="CH471053">
    <property type="protein sequence ID" value="EAX00012.1"/>
    <property type="molecule type" value="Genomic_DNA"/>
</dbReference>
<gene>
    <name evidence="1" type="primary">LOC339803</name>
    <name evidence="2" type="ORF">hCG_1783888</name>
</gene>
<protein>
    <submittedName>
        <fullName evidence="1">Alternative protein LOC339803</fullName>
    </submittedName>
    <submittedName>
        <fullName evidence="2">HCG1783888</fullName>
    </submittedName>
</protein>
<evidence type="ECO:0000313" key="1">
    <source>
        <dbReference type="EMBL" id="CCQ43970.1"/>
    </source>
</evidence>
<accession>L8E9F7</accession>
<sequence length="92" mass="10360">MENQPLQEGHHQFRKGCCASHVSALCETLKSPEVAQGFQAEHRRNDSGSLRTVFLNKELQSWLHHPPSKTSRVSGIWLYCGLTEKFLSGPVN</sequence>
<dbReference type="AlphaFoldDB" id="L8E9F7"/>
<reference evidence="1" key="3">
    <citation type="journal article" date="2013" name="PLoS ONE">
        <title>Direct detection of alternative open reading frames translation products in human significantly expands the proteome.</title>
        <authorList>
            <person name="Vanderperre B."/>
            <person name="Lucier J.-F."/>
            <person name="Motard J."/>
            <person name="Tremblay G."/>
            <person name="Vanderperre S."/>
            <person name="Wisztorski M."/>
            <person name="Salzet M."/>
            <person name="Boisvert F.-M."/>
            <person name="Roucou X."/>
        </authorList>
    </citation>
    <scope>NUCLEOTIDE SEQUENCE</scope>
</reference>
<reference evidence="2" key="2">
    <citation type="submission" date="2005-09" db="EMBL/GenBank/DDBJ databases">
        <authorList>
            <person name="Mural R.J."/>
            <person name="Istrail S."/>
            <person name="Sutton G."/>
            <person name="Florea L."/>
            <person name="Halpern A.L."/>
            <person name="Mobarry C.M."/>
            <person name="Lippert R."/>
            <person name="Walenz B."/>
            <person name="Shatkay H."/>
            <person name="Dew I."/>
            <person name="Miller J.R."/>
            <person name="Flanigan M.J."/>
            <person name="Edwards N.J."/>
            <person name="Bolanos R."/>
            <person name="Fasulo D."/>
            <person name="Halldorsson B.V."/>
            <person name="Hannenhalli S."/>
            <person name="Turner R."/>
            <person name="Yooseph S."/>
            <person name="Lu F."/>
            <person name="Nusskern D.R."/>
            <person name="Shue B.C."/>
            <person name="Zheng X.H."/>
            <person name="Zhong F."/>
            <person name="Delcher A.L."/>
            <person name="Huson D.H."/>
            <person name="Kravitz S.A."/>
            <person name="Mouchard L."/>
            <person name="Reinert K."/>
            <person name="Remington K.A."/>
            <person name="Clark A.G."/>
            <person name="Waterman M.S."/>
            <person name="Eichler E.E."/>
            <person name="Adams M.D."/>
            <person name="Hunkapiller M.W."/>
            <person name="Myers E.W."/>
            <person name="Venter J.C."/>
        </authorList>
    </citation>
    <scope>NUCLEOTIDE SEQUENCE</scope>
</reference>
<reference evidence="2" key="1">
    <citation type="journal article" date="2001" name="Science">
        <title>The sequence of the human genome.</title>
        <authorList>
            <person name="Venter J.C."/>
            <person name="Adams M.D."/>
            <person name="Myers E.W."/>
            <person name="Li P.W."/>
            <person name="Mural R.J."/>
            <person name="Sutton G.G."/>
            <person name="Smith H.O."/>
            <person name="Yandell M."/>
            <person name="Evans C.A."/>
            <person name="Holt R.A."/>
            <person name="Gocayne J.D."/>
            <person name="Amanatides P."/>
            <person name="Ballew R.M."/>
            <person name="Huson D.H."/>
            <person name="Wortman J.R."/>
            <person name="Zhang Q."/>
            <person name="Kodira C.D."/>
            <person name="Zheng X.H."/>
            <person name="Chen L."/>
            <person name="Skupski M."/>
            <person name="Subramanian G."/>
            <person name="Thomas P.D."/>
            <person name="Zhang J."/>
            <person name="Gabor Miklos G.L."/>
            <person name="Nelson C."/>
            <person name="Broder S."/>
            <person name="Clark A.G."/>
            <person name="Nadeau J."/>
            <person name="McKusick V.A."/>
            <person name="Zinder N."/>
            <person name="Levine A.J."/>
            <person name="Roberts R.J."/>
            <person name="Simon M."/>
            <person name="Slayman C."/>
            <person name="Hunkapiller M."/>
            <person name="Bolanos R."/>
            <person name="Delcher A."/>
            <person name="Dew I."/>
            <person name="Fasulo D."/>
            <person name="Flanigan M."/>
            <person name="Florea L."/>
            <person name="Halpern A."/>
            <person name="Hannenhalli S."/>
            <person name="Kravitz S."/>
            <person name="Levy S."/>
            <person name="Mobarry C."/>
            <person name="Reinert K."/>
            <person name="Remington K."/>
            <person name="Abu-Threideh J."/>
            <person name="Beasley E."/>
            <person name="Biddick K."/>
            <person name="Bonazzi V."/>
            <person name="Brandon R."/>
            <person name="Cargill M."/>
            <person name="Chandramouliswaran I."/>
            <person name="Charlab R."/>
            <person name="Chaturvedi K."/>
            <person name="Deng Z."/>
            <person name="Di Francesco V."/>
            <person name="Dunn P."/>
            <person name="Eilbeck K."/>
            <person name="Evangelista C."/>
            <person name="Gabrielian A.E."/>
            <person name="Gan W."/>
            <person name="Ge W."/>
            <person name="Gong F."/>
            <person name="Gu Z."/>
            <person name="Guan P."/>
            <person name="Heiman T.J."/>
            <person name="Higgins M.E."/>
            <person name="Ji R.R."/>
            <person name="Ke Z."/>
            <person name="Ketchum K.A."/>
            <person name="Lai Z."/>
            <person name="Lei Y."/>
            <person name="Li Z."/>
            <person name="Li J."/>
            <person name="Liang Y."/>
            <person name="Lin X."/>
            <person name="Lu F."/>
            <person name="Merkulov G.V."/>
            <person name="Milshina N."/>
            <person name="Moore H.M."/>
            <person name="Naik A.K."/>
            <person name="Narayan V.A."/>
            <person name="Neelam B."/>
            <person name="Nusskern D."/>
            <person name="Rusch D.B."/>
            <person name="Salzberg S."/>
            <person name="Shao W."/>
            <person name="Shue B."/>
            <person name="Sun J."/>
            <person name="Wang Z."/>
            <person name="Wang A."/>
            <person name="Wang X."/>
            <person name="Wang J."/>
            <person name="Wei M."/>
            <person name="Wides R."/>
            <person name="Xiao C."/>
            <person name="Yan C."/>
            <person name="Yao A."/>
            <person name="Ye J."/>
            <person name="Zhan M."/>
            <person name="Zhang W."/>
            <person name="Zhang H."/>
            <person name="Zhao Q."/>
            <person name="Zheng L."/>
            <person name="Zhong F."/>
            <person name="Zhong W."/>
            <person name="Zhu S."/>
            <person name="Zhao S."/>
            <person name="Gilbert D."/>
            <person name="Baumhueter S."/>
            <person name="Spier G."/>
            <person name="Carter C."/>
            <person name="Cravchik A."/>
            <person name="Woodage T."/>
            <person name="Ali F."/>
            <person name="An H."/>
            <person name="Awe A."/>
            <person name="Baldwin D."/>
            <person name="Baden H."/>
            <person name="Barnstead M."/>
            <person name="Barrow I."/>
            <person name="Beeson K."/>
            <person name="Busam D."/>
            <person name="Carver A."/>
            <person name="Center A."/>
            <person name="Cheng M.L."/>
            <person name="Curry L."/>
            <person name="Danaher S."/>
            <person name="Davenport L."/>
            <person name="Desilets R."/>
            <person name="Dietz S."/>
            <person name="Dodson K."/>
            <person name="Doup L."/>
            <person name="Ferriera S."/>
            <person name="Garg N."/>
            <person name="Gluecksmann A."/>
            <person name="Hart B."/>
            <person name="Haynes J."/>
            <person name="Haynes C."/>
            <person name="Heiner C."/>
            <person name="Hladun S."/>
            <person name="Hostin D."/>
            <person name="Houck J."/>
            <person name="Howland T."/>
            <person name="Ibegwam C."/>
            <person name="Johnson J."/>
            <person name="Kalush F."/>
            <person name="Kline L."/>
            <person name="Koduru S."/>
            <person name="Love A."/>
            <person name="Mann F."/>
            <person name="May D."/>
            <person name="McCawley S."/>
            <person name="McIntosh T."/>
            <person name="McMullen I."/>
            <person name="Moy M."/>
            <person name="Moy L."/>
            <person name="Murphy B."/>
            <person name="Nelson K."/>
            <person name="Pfannkoch C."/>
            <person name="Pratts E."/>
            <person name="Puri V."/>
            <person name="Qureshi H."/>
            <person name="Reardon M."/>
            <person name="Rodriguez R."/>
            <person name="Rogers Y.H."/>
            <person name="Romblad D."/>
            <person name="Ruhfel B."/>
            <person name="Scott R."/>
            <person name="Sitter C."/>
            <person name="Smallwood M."/>
            <person name="Stewart E."/>
            <person name="Strong R."/>
            <person name="Suh E."/>
            <person name="Thomas R."/>
            <person name="Tint N.N."/>
            <person name="Tse S."/>
            <person name="Vech C."/>
            <person name="Wang G."/>
            <person name="Wetter J."/>
            <person name="Williams S."/>
            <person name="Williams M."/>
            <person name="Windsor S."/>
            <person name="Winn-Deen E."/>
            <person name="Wolfe K."/>
            <person name="Zaveri J."/>
            <person name="Zaveri K."/>
            <person name="Abril J.F."/>
            <person name="Guigo R."/>
            <person name="Campbell M.J."/>
            <person name="Sjolander K.V."/>
            <person name="Karlak B."/>
            <person name="Kejariwal A."/>
            <person name="Mi H."/>
            <person name="Lazareva B."/>
            <person name="Hatton T."/>
            <person name="Narechania A."/>
            <person name="Diemer K."/>
            <person name="Muruganujan A."/>
            <person name="Guo N."/>
            <person name="Sato S."/>
            <person name="Bafna V."/>
            <person name="Istrail S."/>
            <person name="Lippert R."/>
            <person name="Schwartz R."/>
            <person name="Walenz B."/>
            <person name="Yooseph S."/>
            <person name="Allen D."/>
            <person name="Basu A."/>
            <person name="Baxendale J."/>
            <person name="Blick L."/>
            <person name="Caminha M."/>
            <person name="Carnes-Stine J."/>
            <person name="Caulk P."/>
            <person name="Chiang Y.H."/>
            <person name="Coyne M."/>
            <person name="Dahlke C."/>
            <person name="Mays A."/>
            <person name="Dombroski M."/>
            <person name="Donnelly M."/>
            <person name="Ely D."/>
            <person name="Esparham S."/>
            <person name="Fosler C."/>
            <person name="Gire H."/>
            <person name="Glanowski S."/>
            <person name="Glasser K."/>
            <person name="Glodek A."/>
            <person name="Gorokhov M."/>
            <person name="Graham K."/>
            <person name="Gropman B."/>
            <person name="Harris M."/>
            <person name="Heil J."/>
            <person name="Henderson S."/>
            <person name="Hoover J."/>
            <person name="Jennings D."/>
            <person name="Jordan C."/>
            <person name="Jordan J."/>
            <person name="Kasha J."/>
            <person name="Kagan L."/>
            <person name="Kraft C."/>
            <person name="Levitsky A."/>
            <person name="Lewis M."/>
            <person name="Liu X."/>
            <person name="Lopez J."/>
            <person name="Ma D."/>
            <person name="Majoros W."/>
            <person name="McDaniel J."/>
            <person name="Murphy S."/>
            <person name="Newman M."/>
            <person name="Nguyen T."/>
            <person name="Nguyen N."/>
            <person name="Nodell M."/>
            <person name="Pan S."/>
            <person name="Peck J."/>
            <person name="Peterson M."/>
            <person name="Rowe W."/>
            <person name="Sanders R."/>
            <person name="Scott J."/>
            <person name="Simpson M."/>
            <person name="Smith T."/>
            <person name="Sprague A."/>
            <person name="Stockwell T."/>
            <person name="Turner R."/>
            <person name="Venter E."/>
            <person name="Wang M."/>
            <person name="Wen M."/>
            <person name="Wu D."/>
            <person name="Wu M."/>
            <person name="Xia A."/>
            <person name="Zandieh A."/>
            <person name="Zhu X."/>
        </authorList>
    </citation>
    <scope>NUCLEOTIDE SEQUENCE</scope>
</reference>
<organism evidence="1">
    <name type="scientific">Homo sapiens</name>
    <name type="common">Human</name>
    <dbReference type="NCBI Taxonomy" id="9606"/>
    <lineage>
        <taxon>Eukaryota</taxon>
        <taxon>Metazoa</taxon>
        <taxon>Chordata</taxon>
        <taxon>Craniata</taxon>
        <taxon>Vertebrata</taxon>
        <taxon>Euteleostomi</taxon>
        <taxon>Mammalia</taxon>
        <taxon>Eutheria</taxon>
        <taxon>Euarchontoglires</taxon>
        <taxon>Primates</taxon>
        <taxon>Haplorrhini</taxon>
        <taxon>Catarrhini</taxon>
        <taxon>Hominidae</taxon>
        <taxon>Homo</taxon>
    </lineage>
</organism>